<name>A0A834NAB4_VESPE</name>
<evidence type="ECO:0000313" key="3">
    <source>
        <dbReference type="Proteomes" id="UP000600918"/>
    </source>
</evidence>
<accession>A0A834NAB4</accession>
<protein>
    <submittedName>
        <fullName evidence="2">Uncharacterized protein</fullName>
    </submittedName>
</protein>
<organism evidence="2 3">
    <name type="scientific">Vespula pensylvanica</name>
    <name type="common">Western yellow jacket</name>
    <name type="synonym">Wasp</name>
    <dbReference type="NCBI Taxonomy" id="30213"/>
    <lineage>
        <taxon>Eukaryota</taxon>
        <taxon>Metazoa</taxon>
        <taxon>Ecdysozoa</taxon>
        <taxon>Arthropoda</taxon>
        <taxon>Hexapoda</taxon>
        <taxon>Insecta</taxon>
        <taxon>Pterygota</taxon>
        <taxon>Neoptera</taxon>
        <taxon>Endopterygota</taxon>
        <taxon>Hymenoptera</taxon>
        <taxon>Apocrita</taxon>
        <taxon>Aculeata</taxon>
        <taxon>Vespoidea</taxon>
        <taxon>Vespidae</taxon>
        <taxon>Vespinae</taxon>
        <taxon>Vespula</taxon>
    </lineage>
</organism>
<feature type="region of interest" description="Disordered" evidence="1">
    <location>
        <begin position="39"/>
        <end position="75"/>
    </location>
</feature>
<keyword evidence="3" id="KW-1185">Reference proteome</keyword>
<comment type="caution">
    <text evidence="2">The sequence shown here is derived from an EMBL/GenBank/DDBJ whole genome shotgun (WGS) entry which is preliminary data.</text>
</comment>
<dbReference type="Proteomes" id="UP000600918">
    <property type="component" value="Unassembled WGS sequence"/>
</dbReference>
<reference evidence="2" key="1">
    <citation type="journal article" date="2020" name="G3 (Bethesda)">
        <title>High-Quality Assemblies for Three Invasive Social Wasps from the &lt;i&gt;Vespula&lt;/i&gt; Genus.</title>
        <authorList>
            <person name="Harrop T.W.R."/>
            <person name="Guhlin J."/>
            <person name="McLaughlin G.M."/>
            <person name="Permina E."/>
            <person name="Stockwell P."/>
            <person name="Gilligan J."/>
            <person name="Le Lec M.F."/>
            <person name="Gruber M.A.M."/>
            <person name="Quinn O."/>
            <person name="Lovegrove M."/>
            <person name="Duncan E.J."/>
            <person name="Remnant E.J."/>
            <person name="Van Eeckhoven J."/>
            <person name="Graham B."/>
            <person name="Knapp R.A."/>
            <person name="Langford K.W."/>
            <person name="Kronenberg Z."/>
            <person name="Press M.O."/>
            <person name="Eacker S.M."/>
            <person name="Wilson-Rankin E.E."/>
            <person name="Purcell J."/>
            <person name="Lester P.J."/>
            <person name="Dearden P.K."/>
        </authorList>
    </citation>
    <scope>NUCLEOTIDE SEQUENCE</scope>
    <source>
        <strain evidence="2">Volc-1</strain>
    </source>
</reference>
<proteinExistence type="predicted"/>
<evidence type="ECO:0000256" key="1">
    <source>
        <dbReference type="SAM" id="MobiDB-lite"/>
    </source>
</evidence>
<gene>
    <name evidence="2" type="ORF">H0235_015835</name>
</gene>
<evidence type="ECO:0000313" key="2">
    <source>
        <dbReference type="EMBL" id="KAF7400098.1"/>
    </source>
</evidence>
<dbReference type="AlphaFoldDB" id="A0A834NAB4"/>
<dbReference type="EMBL" id="JACSDY010000018">
    <property type="protein sequence ID" value="KAF7400098.1"/>
    <property type="molecule type" value="Genomic_DNA"/>
</dbReference>
<feature type="compositionally biased region" description="Basic and acidic residues" evidence="1">
    <location>
        <begin position="54"/>
        <end position="68"/>
    </location>
</feature>
<sequence>MGIARRALLASDFPRFECFTGEHTRVVRFTSCFTRLAPETREPPFSEQSKAHQTRPEQSRAEQSRAEQNRAMPFV</sequence>